<dbReference type="PANTHER" id="PTHR22957">
    <property type="entry name" value="TBC1 DOMAIN FAMILY MEMBER GTPASE-ACTIVATING PROTEIN"/>
    <property type="match status" value="1"/>
</dbReference>
<dbReference type="PROSITE" id="PS50086">
    <property type="entry name" value="TBC_RABGAP"/>
    <property type="match status" value="1"/>
</dbReference>
<dbReference type="SUPFAM" id="SSF47923">
    <property type="entry name" value="Ypt/Rab-GAP domain of gyp1p"/>
    <property type="match status" value="2"/>
</dbReference>
<reference evidence="3" key="1">
    <citation type="submission" date="2022-08" db="EMBL/GenBank/DDBJ databases">
        <title>Novel sulphate-reducing endosymbionts in the free-living metamonad Anaeramoeba.</title>
        <authorList>
            <person name="Jerlstrom-Hultqvist J."/>
            <person name="Cepicka I."/>
            <person name="Gallot-Lavallee L."/>
            <person name="Salas-Leiva D."/>
            <person name="Curtis B.A."/>
            <person name="Zahonova K."/>
            <person name="Pipaliya S."/>
            <person name="Dacks J."/>
            <person name="Roger A.J."/>
        </authorList>
    </citation>
    <scope>NUCLEOTIDE SEQUENCE</scope>
    <source>
        <strain evidence="3">Busselton2</strain>
    </source>
</reference>
<evidence type="ECO:0000259" key="2">
    <source>
        <dbReference type="PROSITE" id="PS50086"/>
    </source>
</evidence>
<dbReference type="Gene3D" id="1.10.8.270">
    <property type="entry name" value="putative rabgap domain of human tbc1 domain family member 14 like domains"/>
    <property type="match status" value="1"/>
</dbReference>
<protein>
    <submittedName>
        <fullName evidence="3">Rabgap/tbc domain-containing protein</fullName>
    </submittedName>
</protein>
<dbReference type="InterPro" id="IPR000195">
    <property type="entry name" value="Rab-GAP-TBC_dom"/>
</dbReference>
<dbReference type="InterPro" id="IPR035969">
    <property type="entry name" value="Rab-GAP_TBC_sf"/>
</dbReference>
<dbReference type="Pfam" id="PF00566">
    <property type="entry name" value="RabGAP-TBC"/>
    <property type="match status" value="1"/>
</dbReference>
<proteinExistence type="predicted"/>
<dbReference type="EMBL" id="JANTQA010000032">
    <property type="protein sequence ID" value="KAJ3439772.1"/>
    <property type="molecule type" value="Genomic_DNA"/>
</dbReference>
<keyword evidence="1" id="KW-0343">GTPase activation</keyword>
<evidence type="ECO:0000313" key="4">
    <source>
        <dbReference type="Proteomes" id="UP001146793"/>
    </source>
</evidence>
<dbReference type="Gene3D" id="1.10.472.80">
    <property type="entry name" value="Ypt/Rab-GAP domain of gyp1p, domain 3"/>
    <property type="match status" value="1"/>
</dbReference>
<name>A0AAV7ZH78_9EUKA</name>
<comment type="caution">
    <text evidence="3">The sequence shown here is derived from an EMBL/GenBank/DDBJ whole genome shotgun (WGS) entry which is preliminary data.</text>
</comment>
<evidence type="ECO:0000313" key="3">
    <source>
        <dbReference type="EMBL" id="KAJ3439772.1"/>
    </source>
</evidence>
<evidence type="ECO:0000256" key="1">
    <source>
        <dbReference type="ARBA" id="ARBA00022468"/>
    </source>
</evidence>
<dbReference type="PANTHER" id="PTHR22957:SF502">
    <property type="entry name" value="SMALL G PROTEIN SIGNALING MODULATOR 2-RELATED"/>
    <property type="match status" value="1"/>
</dbReference>
<dbReference type="AlphaFoldDB" id="A0AAV7ZH78"/>
<dbReference type="SMART" id="SM00164">
    <property type="entry name" value="TBC"/>
    <property type="match status" value="1"/>
</dbReference>
<dbReference type="GO" id="GO:0005096">
    <property type="term" value="F:GTPase activator activity"/>
    <property type="evidence" value="ECO:0007669"/>
    <property type="project" value="UniProtKB-KW"/>
</dbReference>
<dbReference type="Proteomes" id="UP001146793">
    <property type="component" value="Unassembled WGS sequence"/>
</dbReference>
<organism evidence="3 4">
    <name type="scientific">Anaeramoeba flamelloides</name>
    <dbReference type="NCBI Taxonomy" id="1746091"/>
    <lineage>
        <taxon>Eukaryota</taxon>
        <taxon>Metamonada</taxon>
        <taxon>Anaeramoebidae</taxon>
        <taxon>Anaeramoeba</taxon>
    </lineage>
</organism>
<accession>A0AAV7ZH78</accession>
<sequence length="512" mass="60860">MKKIIFIVNEVILDNEEKEEGTLTAEESKDDLHLKWTQRVFQDSFKIKSQFHSLLTFSFSLTNVGAIKLDNQEKELKSIEFFDKRSNLICKFYIAENFKEFFKFLQLKTKLSQIKNKKKLLSVNGLKTKEPLNQSSGLRKWVFGFIGLNSDDDEKQNSTKNGKKKLTFLTEGDRELIIKIEKRIKICNLEQAEILDLKTLCSFMDEEGRLINEEEVRRRVFFGGVDSEIRPDVWKFLIGYWPADSTFEERSQIEIDHGKKYKILLSQWQSMFSDQLKNFSKFIDITRRIKKDVERTDRDQLMFNEESEDCEENLNKLERILTSYLMYNFDHAYVQGMNDYAAISLFVMEKNEIQAFWCFKYLLDNYGSLFEESQRSVVENLQRINRFLQLIDPELAHFLKEKKADQLTFCFRWLIVLFKREFSFKTTSLLWERIFSNYLTEHFEIFIALAIIELQREKLLKMSEYDQIHHYLSNLPSLNINQVIQNANRLVIEVSLIEKKLNVSDNSSDDED</sequence>
<feature type="domain" description="Rab-GAP TBC" evidence="2">
    <location>
        <begin position="224"/>
        <end position="438"/>
    </location>
</feature>
<gene>
    <name evidence="3" type="ORF">M0812_15812</name>
</gene>